<evidence type="ECO:0000313" key="3">
    <source>
        <dbReference type="Proteomes" id="UP001175000"/>
    </source>
</evidence>
<feature type="signal peptide" evidence="1">
    <location>
        <begin position="1"/>
        <end position="19"/>
    </location>
</feature>
<evidence type="ECO:0008006" key="4">
    <source>
        <dbReference type="Google" id="ProtNLM"/>
    </source>
</evidence>
<feature type="chain" id="PRO_5041414002" description="Hydrophobin" evidence="1">
    <location>
        <begin position="20"/>
        <end position="111"/>
    </location>
</feature>
<name>A0AA39X4V6_9PEZI</name>
<protein>
    <recommendedName>
        <fullName evidence="4">Hydrophobin</fullName>
    </recommendedName>
</protein>
<reference evidence="2" key="1">
    <citation type="submission" date="2023-06" db="EMBL/GenBank/DDBJ databases">
        <title>Genome-scale phylogeny and comparative genomics of the fungal order Sordariales.</title>
        <authorList>
            <consortium name="Lawrence Berkeley National Laboratory"/>
            <person name="Hensen N."/>
            <person name="Bonometti L."/>
            <person name="Westerberg I."/>
            <person name="Brannstrom I.O."/>
            <person name="Guillou S."/>
            <person name="Cros-Aarteil S."/>
            <person name="Calhoun S."/>
            <person name="Haridas S."/>
            <person name="Kuo A."/>
            <person name="Mondo S."/>
            <person name="Pangilinan J."/>
            <person name="Riley R."/>
            <person name="Labutti K."/>
            <person name="Andreopoulos B."/>
            <person name="Lipzen A."/>
            <person name="Chen C."/>
            <person name="Yanf M."/>
            <person name="Daum C."/>
            <person name="Ng V."/>
            <person name="Clum A."/>
            <person name="Steindorff A."/>
            <person name="Ohm R."/>
            <person name="Martin F."/>
            <person name="Silar P."/>
            <person name="Natvig D."/>
            <person name="Lalanne C."/>
            <person name="Gautier V."/>
            <person name="Ament-Velasquez S.L."/>
            <person name="Kruys A."/>
            <person name="Hutchinson M.I."/>
            <person name="Powell A.J."/>
            <person name="Barry K."/>
            <person name="Miller A.N."/>
            <person name="Grigoriev I.V."/>
            <person name="Debuchy R."/>
            <person name="Gladieux P."/>
            <person name="Thoren M.H."/>
            <person name="Johannesson H."/>
        </authorList>
    </citation>
    <scope>NUCLEOTIDE SEQUENCE</scope>
    <source>
        <strain evidence="2">CBS 606.72</strain>
    </source>
</reference>
<comment type="caution">
    <text evidence="2">The sequence shown here is derived from an EMBL/GenBank/DDBJ whole genome shotgun (WGS) entry which is preliminary data.</text>
</comment>
<evidence type="ECO:0000256" key="1">
    <source>
        <dbReference type="SAM" id="SignalP"/>
    </source>
</evidence>
<organism evidence="2 3">
    <name type="scientific">Immersiella caudata</name>
    <dbReference type="NCBI Taxonomy" id="314043"/>
    <lineage>
        <taxon>Eukaryota</taxon>
        <taxon>Fungi</taxon>
        <taxon>Dikarya</taxon>
        <taxon>Ascomycota</taxon>
        <taxon>Pezizomycotina</taxon>
        <taxon>Sordariomycetes</taxon>
        <taxon>Sordariomycetidae</taxon>
        <taxon>Sordariales</taxon>
        <taxon>Lasiosphaeriaceae</taxon>
        <taxon>Immersiella</taxon>
    </lineage>
</organism>
<dbReference type="AlphaFoldDB" id="A0AA39X4V6"/>
<proteinExistence type="predicted"/>
<evidence type="ECO:0000313" key="2">
    <source>
        <dbReference type="EMBL" id="KAK0627358.1"/>
    </source>
</evidence>
<accession>A0AA39X4V6</accession>
<keyword evidence="3" id="KW-1185">Reference proteome</keyword>
<dbReference type="EMBL" id="JAULSU010000002">
    <property type="protein sequence ID" value="KAK0627358.1"/>
    <property type="molecule type" value="Genomic_DNA"/>
</dbReference>
<sequence length="111" mass="11774">MQVTTFAILTAALAGNALAIGDCVPGRFYCGFTFLDSQTNIARWRPILEGALDAAHPPVSHSLISDVLYICQTPTSVIVDEACPLFDNKRCQPKESTLCGGPNGVNACCAK</sequence>
<keyword evidence="1" id="KW-0732">Signal</keyword>
<gene>
    <name evidence="2" type="ORF">B0T14DRAFT_563170</name>
</gene>
<dbReference type="Proteomes" id="UP001175000">
    <property type="component" value="Unassembled WGS sequence"/>
</dbReference>